<protein>
    <submittedName>
        <fullName evidence="2">Uncharacterized protein</fullName>
    </submittedName>
</protein>
<sequence>MSLPLVPDSRWSSRQSHARAPPAAAHARVPAFQNRPYQLSHWVRPQLFPLARSLAWIGLAGSRLRFNRGLWSWSAGHSDVRESSAFLRYGSAAFQSLRLPRRRFPFHKSSCAPTVAHAVAASSTQAETLSPSLHRPSKKPTILSVFFPSPKQSYSI</sequence>
<accession>A0A4U6SVN5</accession>
<dbReference type="Gramene" id="TKV91312">
    <property type="protein sequence ID" value="TKV91312"/>
    <property type="gene ID" value="SEVIR_9G087600v2"/>
</dbReference>
<organism evidence="2 3">
    <name type="scientific">Setaria viridis</name>
    <name type="common">Green bristlegrass</name>
    <name type="synonym">Setaria italica subsp. viridis</name>
    <dbReference type="NCBI Taxonomy" id="4556"/>
    <lineage>
        <taxon>Eukaryota</taxon>
        <taxon>Viridiplantae</taxon>
        <taxon>Streptophyta</taxon>
        <taxon>Embryophyta</taxon>
        <taxon>Tracheophyta</taxon>
        <taxon>Spermatophyta</taxon>
        <taxon>Magnoliopsida</taxon>
        <taxon>Liliopsida</taxon>
        <taxon>Poales</taxon>
        <taxon>Poaceae</taxon>
        <taxon>PACMAD clade</taxon>
        <taxon>Panicoideae</taxon>
        <taxon>Panicodae</taxon>
        <taxon>Paniceae</taxon>
        <taxon>Cenchrinae</taxon>
        <taxon>Setaria</taxon>
    </lineage>
</organism>
<evidence type="ECO:0000256" key="1">
    <source>
        <dbReference type="SAM" id="MobiDB-lite"/>
    </source>
</evidence>
<dbReference type="Proteomes" id="UP000298652">
    <property type="component" value="Chromosome 9"/>
</dbReference>
<dbReference type="EMBL" id="CM016560">
    <property type="protein sequence ID" value="TKV91312.1"/>
    <property type="molecule type" value="Genomic_DNA"/>
</dbReference>
<gene>
    <name evidence="2" type="ORF">SEVIR_9G087600v2</name>
</gene>
<reference evidence="2" key="1">
    <citation type="submission" date="2019-03" db="EMBL/GenBank/DDBJ databases">
        <title>WGS assembly of Setaria viridis.</title>
        <authorList>
            <person name="Huang P."/>
            <person name="Jenkins J."/>
            <person name="Grimwood J."/>
            <person name="Barry K."/>
            <person name="Healey A."/>
            <person name="Mamidi S."/>
            <person name="Sreedasyam A."/>
            <person name="Shu S."/>
            <person name="Feldman M."/>
            <person name="Wu J."/>
            <person name="Yu Y."/>
            <person name="Chen C."/>
            <person name="Johnson J."/>
            <person name="Rokhsar D."/>
            <person name="Baxter I."/>
            <person name="Schmutz J."/>
            <person name="Brutnell T."/>
            <person name="Kellogg E."/>
        </authorList>
    </citation>
    <scope>NUCLEOTIDE SEQUENCE [LARGE SCALE GENOMIC DNA]</scope>
</reference>
<dbReference type="AlphaFoldDB" id="A0A4U6SVN5"/>
<proteinExistence type="predicted"/>
<evidence type="ECO:0000313" key="2">
    <source>
        <dbReference type="EMBL" id="TKV91312.1"/>
    </source>
</evidence>
<evidence type="ECO:0000313" key="3">
    <source>
        <dbReference type="Proteomes" id="UP000298652"/>
    </source>
</evidence>
<name>A0A4U6SVN5_SETVI</name>
<keyword evidence="3" id="KW-1185">Reference proteome</keyword>
<feature type="region of interest" description="Disordered" evidence="1">
    <location>
        <begin position="1"/>
        <end position="25"/>
    </location>
</feature>